<dbReference type="PIRSF" id="PIRSF000410">
    <property type="entry name" value="CheR"/>
    <property type="match status" value="1"/>
</dbReference>
<evidence type="ECO:0000256" key="4">
    <source>
        <dbReference type="ARBA" id="ARBA00022679"/>
    </source>
</evidence>
<dbReference type="PROSITE" id="PS50123">
    <property type="entry name" value="CHER"/>
    <property type="match status" value="1"/>
</dbReference>
<dbReference type="Pfam" id="PF01739">
    <property type="entry name" value="CheR"/>
    <property type="match status" value="1"/>
</dbReference>
<gene>
    <name evidence="7" type="ORF">ENJ03_02900</name>
</gene>
<dbReference type="CDD" id="cd02440">
    <property type="entry name" value="AdoMet_MTases"/>
    <property type="match status" value="1"/>
</dbReference>
<evidence type="ECO:0000259" key="6">
    <source>
        <dbReference type="PROSITE" id="PS50123"/>
    </source>
</evidence>
<feature type="domain" description="CheR-type methyltransferase" evidence="6">
    <location>
        <begin position="16"/>
        <end position="282"/>
    </location>
</feature>
<dbReference type="EC" id="2.1.1.80" evidence="2"/>
<dbReference type="Proteomes" id="UP000886268">
    <property type="component" value="Unassembled WGS sequence"/>
</dbReference>
<name>A0A7V1I4P9_DESA2</name>
<keyword evidence="3" id="KW-0489">Methyltransferase</keyword>
<dbReference type="InterPro" id="IPR000780">
    <property type="entry name" value="CheR_MeTrfase"/>
</dbReference>
<evidence type="ECO:0000256" key="5">
    <source>
        <dbReference type="ARBA" id="ARBA00022691"/>
    </source>
</evidence>
<evidence type="ECO:0000313" key="7">
    <source>
        <dbReference type="EMBL" id="HEB74150.1"/>
    </source>
</evidence>
<dbReference type="PRINTS" id="PR00996">
    <property type="entry name" value="CHERMTFRASE"/>
</dbReference>
<keyword evidence="4" id="KW-0808">Transferase</keyword>
<dbReference type="InterPro" id="IPR029063">
    <property type="entry name" value="SAM-dependent_MTases_sf"/>
</dbReference>
<dbReference type="Pfam" id="PF03705">
    <property type="entry name" value="CheR_N"/>
    <property type="match status" value="1"/>
</dbReference>
<dbReference type="PANTHER" id="PTHR24422">
    <property type="entry name" value="CHEMOTAXIS PROTEIN METHYLTRANSFERASE"/>
    <property type="match status" value="1"/>
</dbReference>
<dbReference type="InterPro" id="IPR022642">
    <property type="entry name" value="CheR_C"/>
</dbReference>
<dbReference type="PANTHER" id="PTHR24422:SF19">
    <property type="entry name" value="CHEMOTAXIS PROTEIN METHYLTRANSFERASE"/>
    <property type="match status" value="1"/>
</dbReference>
<reference evidence="7" key="1">
    <citation type="journal article" date="2020" name="mSystems">
        <title>Genome- and Community-Level Interaction Insights into Carbon Utilization and Element Cycling Functions of Hydrothermarchaeota in Hydrothermal Sediment.</title>
        <authorList>
            <person name="Zhou Z."/>
            <person name="Liu Y."/>
            <person name="Xu W."/>
            <person name="Pan J."/>
            <person name="Luo Z.H."/>
            <person name="Li M."/>
        </authorList>
    </citation>
    <scope>NUCLEOTIDE SEQUENCE [LARGE SCALE GENOMIC DNA]</scope>
    <source>
        <strain evidence="7">HyVt-45</strain>
    </source>
</reference>
<evidence type="ECO:0000256" key="2">
    <source>
        <dbReference type="ARBA" id="ARBA00012534"/>
    </source>
</evidence>
<comment type="caution">
    <text evidence="7">The sequence shown here is derived from an EMBL/GenBank/DDBJ whole genome shotgun (WGS) entry which is preliminary data.</text>
</comment>
<dbReference type="InterPro" id="IPR022641">
    <property type="entry name" value="CheR_N"/>
</dbReference>
<evidence type="ECO:0000256" key="1">
    <source>
        <dbReference type="ARBA" id="ARBA00001541"/>
    </source>
</evidence>
<dbReference type="Gene3D" id="3.40.50.150">
    <property type="entry name" value="Vaccinia Virus protein VP39"/>
    <property type="match status" value="1"/>
</dbReference>
<sequence length="282" mass="33228">MNKSQKSTQFLFTIPPLKNGEFEAIRSLIYKKSGIFLGKEKKILVRSRLGKILRRRKIPSFKEYYKLIVGDTTGQEFTQLLNAISTNFTQFFREREHFEFLKEVIIPNCSQNRQIKIWSAGCSSGEEPYSIAITLLEKVKDIKEWNIKILATDISTRVLEKAIRGFYQEEQLATLSKVTLRKYFLRGNGDWAGYYQVRPEIKKMIEFKHVNLLKPFPFKIMFNIIFCRNVMIYFDRPTKEDLITRFSQVLVPGGYFFIGHSESLMGIRHNFKYIRPAIYQKV</sequence>
<proteinExistence type="predicted"/>
<dbReference type="AlphaFoldDB" id="A0A7V1I4P9"/>
<dbReference type="Gene3D" id="1.10.155.10">
    <property type="entry name" value="Chemotaxis receptor methyltransferase CheR, N-terminal domain"/>
    <property type="match status" value="1"/>
</dbReference>
<dbReference type="SUPFAM" id="SSF53335">
    <property type="entry name" value="S-adenosyl-L-methionine-dependent methyltransferases"/>
    <property type="match status" value="1"/>
</dbReference>
<dbReference type="GO" id="GO:0008983">
    <property type="term" value="F:protein-glutamate O-methyltransferase activity"/>
    <property type="evidence" value="ECO:0007669"/>
    <property type="project" value="UniProtKB-EC"/>
</dbReference>
<keyword evidence="5" id="KW-0949">S-adenosyl-L-methionine</keyword>
<protein>
    <recommendedName>
        <fullName evidence="2">protein-glutamate O-methyltransferase</fullName>
        <ecNumber evidence="2">2.1.1.80</ecNumber>
    </recommendedName>
</protein>
<dbReference type="EMBL" id="DRKW01000165">
    <property type="protein sequence ID" value="HEB74150.1"/>
    <property type="molecule type" value="Genomic_DNA"/>
</dbReference>
<accession>A0A7V1I4P9</accession>
<evidence type="ECO:0000256" key="3">
    <source>
        <dbReference type="ARBA" id="ARBA00022603"/>
    </source>
</evidence>
<dbReference type="InterPro" id="IPR026024">
    <property type="entry name" value="Chemotaxis_MeTrfase_CheR"/>
</dbReference>
<dbReference type="InterPro" id="IPR050903">
    <property type="entry name" value="Bact_Chemotaxis_MeTrfase"/>
</dbReference>
<organism evidence="7">
    <name type="scientific">Desulfofervidus auxilii</name>
    <dbReference type="NCBI Taxonomy" id="1621989"/>
    <lineage>
        <taxon>Bacteria</taxon>
        <taxon>Pseudomonadati</taxon>
        <taxon>Thermodesulfobacteriota</taxon>
        <taxon>Candidatus Desulfofervidia</taxon>
        <taxon>Candidatus Desulfofervidales</taxon>
        <taxon>Candidatus Desulfofervidaceae</taxon>
        <taxon>Candidatus Desulfofervidus</taxon>
    </lineage>
</organism>
<comment type="catalytic activity">
    <reaction evidence="1">
        <text>L-glutamyl-[protein] + S-adenosyl-L-methionine = [protein]-L-glutamate 5-O-methyl ester + S-adenosyl-L-homocysteine</text>
        <dbReference type="Rhea" id="RHEA:24452"/>
        <dbReference type="Rhea" id="RHEA-COMP:10208"/>
        <dbReference type="Rhea" id="RHEA-COMP:10311"/>
        <dbReference type="ChEBI" id="CHEBI:29973"/>
        <dbReference type="ChEBI" id="CHEBI:57856"/>
        <dbReference type="ChEBI" id="CHEBI:59789"/>
        <dbReference type="ChEBI" id="CHEBI:82795"/>
        <dbReference type="EC" id="2.1.1.80"/>
    </reaction>
</comment>
<dbReference type="SUPFAM" id="SSF47757">
    <property type="entry name" value="Chemotaxis receptor methyltransferase CheR, N-terminal domain"/>
    <property type="match status" value="1"/>
</dbReference>
<dbReference type="GO" id="GO:0032259">
    <property type="term" value="P:methylation"/>
    <property type="evidence" value="ECO:0007669"/>
    <property type="project" value="UniProtKB-KW"/>
</dbReference>
<dbReference type="InterPro" id="IPR036804">
    <property type="entry name" value="CheR_N_sf"/>
</dbReference>
<dbReference type="SMART" id="SM00138">
    <property type="entry name" value="MeTrc"/>
    <property type="match status" value="1"/>
</dbReference>